<gene>
    <name evidence="6 7" type="primary">def</name>
    <name evidence="7" type="ORF">F8O04_07045</name>
</gene>
<dbReference type="Pfam" id="PF01327">
    <property type="entry name" value="Pep_deformylase"/>
    <property type="match status" value="1"/>
</dbReference>
<name>A0A6H9WGC3_9MICO</name>
<dbReference type="NCBIfam" id="TIGR00079">
    <property type="entry name" value="pept_deformyl"/>
    <property type="match status" value="1"/>
</dbReference>
<evidence type="ECO:0000256" key="1">
    <source>
        <dbReference type="ARBA" id="ARBA00010759"/>
    </source>
</evidence>
<proteinExistence type="inferred from homology"/>
<comment type="catalytic activity">
    <reaction evidence="6">
        <text>N-terminal N-formyl-L-methionyl-[peptide] + H2O = N-terminal L-methionyl-[peptide] + formate</text>
        <dbReference type="Rhea" id="RHEA:24420"/>
        <dbReference type="Rhea" id="RHEA-COMP:10639"/>
        <dbReference type="Rhea" id="RHEA-COMP:10640"/>
        <dbReference type="ChEBI" id="CHEBI:15377"/>
        <dbReference type="ChEBI" id="CHEBI:15740"/>
        <dbReference type="ChEBI" id="CHEBI:49298"/>
        <dbReference type="ChEBI" id="CHEBI:64731"/>
        <dbReference type="EC" id="3.5.1.88"/>
    </reaction>
</comment>
<feature type="active site" evidence="6">
    <location>
        <position position="145"/>
    </location>
</feature>
<dbReference type="EMBL" id="WBJY01000001">
    <property type="protein sequence ID" value="KAB1649972.1"/>
    <property type="molecule type" value="Genomic_DNA"/>
</dbReference>
<comment type="cofactor">
    <cofactor evidence="6">
        <name>Fe(2+)</name>
        <dbReference type="ChEBI" id="CHEBI:29033"/>
    </cofactor>
    <text evidence="6">Binds 1 Fe(2+) ion.</text>
</comment>
<dbReference type="AlphaFoldDB" id="A0A6H9WGC3"/>
<dbReference type="PANTHER" id="PTHR10458:SF2">
    <property type="entry name" value="PEPTIDE DEFORMYLASE, MITOCHONDRIAL"/>
    <property type="match status" value="1"/>
</dbReference>
<feature type="binding site" evidence="6">
    <location>
        <position position="102"/>
    </location>
    <ligand>
        <name>Fe cation</name>
        <dbReference type="ChEBI" id="CHEBI:24875"/>
    </ligand>
</feature>
<evidence type="ECO:0000256" key="4">
    <source>
        <dbReference type="ARBA" id="ARBA00022917"/>
    </source>
</evidence>
<dbReference type="NCBIfam" id="NF001159">
    <property type="entry name" value="PRK00150.1-3"/>
    <property type="match status" value="1"/>
</dbReference>
<evidence type="ECO:0000313" key="7">
    <source>
        <dbReference type="EMBL" id="KAB1649972.1"/>
    </source>
</evidence>
<reference evidence="7 8" key="1">
    <citation type="submission" date="2019-09" db="EMBL/GenBank/DDBJ databases">
        <title>Phylogeny of genus Pseudoclavibacter and closely related genus.</title>
        <authorList>
            <person name="Li Y."/>
        </authorList>
    </citation>
    <scope>NUCLEOTIDE SEQUENCE [LARGE SCALE GENOMIC DNA]</scope>
    <source>
        <strain evidence="7 8">EGI 60007</strain>
    </source>
</reference>
<dbReference type="InterPro" id="IPR036821">
    <property type="entry name" value="Peptide_deformylase_sf"/>
</dbReference>
<comment type="caution">
    <text evidence="7">The sequence shown here is derived from an EMBL/GenBank/DDBJ whole genome shotgun (WGS) entry which is preliminary data.</text>
</comment>
<evidence type="ECO:0000256" key="6">
    <source>
        <dbReference type="HAMAP-Rule" id="MF_00163"/>
    </source>
</evidence>
<feature type="binding site" evidence="6">
    <location>
        <position position="144"/>
    </location>
    <ligand>
        <name>Fe cation</name>
        <dbReference type="ChEBI" id="CHEBI:24875"/>
    </ligand>
</feature>
<keyword evidence="8" id="KW-1185">Reference proteome</keyword>
<evidence type="ECO:0000313" key="8">
    <source>
        <dbReference type="Proteomes" id="UP000431744"/>
    </source>
</evidence>
<dbReference type="RefSeq" id="WP_158028556.1">
    <property type="nucleotide sequence ID" value="NZ_BMHG01000001.1"/>
</dbReference>
<dbReference type="CDD" id="cd00487">
    <property type="entry name" value="Pep_deformylase"/>
    <property type="match status" value="1"/>
</dbReference>
<protein>
    <recommendedName>
        <fullName evidence="6">Peptide deformylase</fullName>
        <shortName evidence="6">PDF</shortName>
        <ecNumber evidence="6">3.5.1.88</ecNumber>
    </recommendedName>
    <alternativeName>
        <fullName evidence="6">Polypeptide deformylase</fullName>
    </alternativeName>
</protein>
<evidence type="ECO:0000256" key="2">
    <source>
        <dbReference type="ARBA" id="ARBA00022723"/>
    </source>
</evidence>
<feature type="binding site" evidence="6">
    <location>
        <position position="148"/>
    </location>
    <ligand>
        <name>Fe cation</name>
        <dbReference type="ChEBI" id="CHEBI:24875"/>
    </ligand>
</feature>
<sequence length="191" mass="21559">MAILPIRIYGEPVLHEPATPVGDITDEIRALVDDMFETMDAAPGVGLAAPQVGVGKRLFTYGYRDDDGPERRGVAIDPVLWQAPLVPEALDELDDEHESEGCLSFPGERYPLRRAESVRMRARDLDGEPFELEASGWFARVLQHEYDHLDGVIYVDRLLHPWYKDAFKVMRKRSWGGPGMSWLPGRDNLEG</sequence>
<evidence type="ECO:0000256" key="3">
    <source>
        <dbReference type="ARBA" id="ARBA00022801"/>
    </source>
</evidence>
<dbReference type="PANTHER" id="PTHR10458">
    <property type="entry name" value="PEPTIDE DEFORMYLASE"/>
    <property type="match status" value="1"/>
</dbReference>
<keyword evidence="2 6" id="KW-0479">Metal-binding</keyword>
<dbReference type="OrthoDB" id="9804313at2"/>
<dbReference type="PIRSF" id="PIRSF004749">
    <property type="entry name" value="Pep_def"/>
    <property type="match status" value="1"/>
</dbReference>
<dbReference type="SUPFAM" id="SSF56420">
    <property type="entry name" value="Peptide deformylase"/>
    <property type="match status" value="1"/>
</dbReference>
<dbReference type="Proteomes" id="UP000431744">
    <property type="component" value="Unassembled WGS sequence"/>
</dbReference>
<dbReference type="InterPro" id="IPR023635">
    <property type="entry name" value="Peptide_deformylase"/>
</dbReference>
<organism evidence="7 8">
    <name type="scientific">Pseudoclavibacter endophyticus</name>
    <dbReference type="NCBI Taxonomy" id="1778590"/>
    <lineage>
        <taxon>Bacteria</taxon>
        <taxon>Bacillati</taxon>
        <taxon>Actinomycetota</taxon>
        <taxon>Actinomycetes</taxon>
        <taxon>Micrococcales</taxon>
        <taxon>Microbacteriaceae</taxon>
        <taxon>Pseudoclavibacter</taxon>
    </lineage>
</organism>
<keyword evidence="5 6" id="KW-0408">Iron</keyword>
<evidence type="ECO:0000256" key="5">
    <source>
        <dbReference type="ARBA" id="ARBA00023004"/>
    </source>
</evidence>
<comment type="similarity">
    <text evidence="1 6">Belongs to the polypeptide deformylase family.</text>
</comment>
<dbReference type="GO" id="GO:0042586">
    <property type="term" value="F:peptide deformylase activity"/>
    <property type="evidence" value="ECO:0007669"/>
    <property type="project" value="UniProtKB-UniRule"/>
</dbReference>
<keyword evidence="3 6" id="KW-0378">Hydrolase</keyword>
<dbReference type="Gene3D" id="3.90.45.10">
    <property type="entry name" value="Peptide deformylase"/>
    <property type="match status" value="1"/>
</dbReference>
<accession>A0A6H9WGC3</accession>
<dbReference type="GO" id="GO:0006412">
    <property type="term" value="P:translation"/>
    <property type="evidence" value="ECO:0007669"/>
    <property type="project" value="UniProtKB-UniRule"/>
</dbReference>
<dbReference type="EC" id="3.5.1.88" evidence="6"/>
<dbReference type="HAMAP" id="MF_00163">
    <property type="entry name" value="Pep_deformylase"/>
    <property type="match status" value="1"/>
</dbReference>
<dbReference type="GO" id="GO:0046872">
    <property type="term" value="F:metal ion binding"/>
    <property type="evidence" value="ECO:0007669"/>
    <property type="project" value="UniProtKB-KW"/>
</dbReference>
<keyword evidence="4 6" id="KW-0648">Protein biosynthesis</keyword>
<dbReference type="PRINTS" id="PR01576">
    <property type="entry name" value="PDEFORMYLASE"/>
</dbReference>
<comment type="function">
    <text evidence="6">Removes the formyl group from the N-terminal Met of newly synthesized proteins. Requires at least a dipeptide for an efficient rate of reaction. N-terminal L-methionine is a prerequisite for activity but the enzyme has broad specificity at other positions.</text>
</comment>